<evidence type="ECO:0000256" key="1">
    <source>
        <dbReference type="SAM" id="MobiDB-lite"/>
    </source>
</evidence>
<feature type="compositionally biased region" description="Basic and acidic residues" evidence="1">
    <location>
        <begin position="123"/>
        <end position="136"/>
    </location>
</feature>
<evidence type="ECO:0000313" key="2">
    <source>
        <dbReference type="EMBL" id="GFS39652.1"/>
    </source>
</evidence>
<dbReference type="Proteomes" id="UP000887013">
    <property type="component" value="Unassembled WGS sequence"/>
</dbReference>
<organism evidence="2 3">
    <name type="scientific">Nephila pilipes</name>
    <name type="common">Giant wood spider</name>
    <name type="synonym">Nephila maculata</name>
    <dbReference type="NCBI Taxonomy" id="299642"/>
    <lineage>
        <taxon>Eukaryota</taxon>
        <taxon>Metazoa</taxon>
        <taxon>Ecdysozoa</taxon>
        <taxon>Arthropoda</taxon>
        <taxon>Chelicerata</taxon>
        <taxon>Arachnida</taxon>
        <taxon>Araneae</taxon>
        <taxon>Araneomorphae</taxon>
        <taxon>Entelegynae</taxon>
        <taxon>Araneoidea</taxon>
        <taxon>Nephilidae</taxon>
        <taxon>Nephila</taxon>
    </lineage>
</organism>
<dbReference type="EMBL" id="BMAW01089403">
    <property type="protein sequence ID" value="GFS39652.1"/>
    <property type="molecule type" value="Genomic_DNA"/>
</dbReference>
<proteinExistence type="predicted"/>
<comment type="caution">
    <text evidence="2">The sequence shown here is derived from an EMBL/GenBank/DDBJ whole genome shotgun (WGS) entry which is preliminary data.</text>
</comment>
<feature type="non-terminal residue" evidence="2">
    <location>
        <position position="1"/>
    </location>
</feature>
<accession>A0A8X6IBW0</accession>
<feature type="region of interest" description="Disordered" evidence="1">
    <location>
        <begin position="1"/>
        <end position="136"/>
    </location>
</feature>
<keyword evidence="3" id="KW-1185">Reference proteome</keyword>
<reference evidence="2" key="1">
    <citation type="submission" date="2020-08" db="EMBL/GenBank/DDBJ databases">
        <title>Multicomponent nature underlies the extraordinary mechanical properties of spider dragline silk.</title>
        <authorList>
            <person name="Kono N."/>
            <person name="Nakamura H."/>
            <person name="Mori M."/>
            <person name="Yoshida Y."/>
            <person name="Ohtoshi R."/>
            <person name="Malay A.D."/>
            <person name="Moran D.A.P."/>
            <person name="Tomita M."/>
            <person name="Numata K."/>
            <person name="Arakawa K."/>
        </authorList>
    </citation>
    <scope>NUCLEOTIDE SEQUENCE</scope>
</reference>
<feature type="compositionally biased region" description="Basic and acidic residues" evidence="1">
    <location>
        <begin position="21"/>
        <end position="40"/>
    </location>
</feature>
<gene>
    <name evidence="2" type="ORF">NPIL_508331</name>
</gene>
<dbReference type="AlphaFoldDB" id="A0A8X6IBW0"/>
<feature type="compositionally biased region" description="Basic and acidic residues" evidence="1">
    <location>
        <begin position="61"/>
        <end position="91"/>
    </location>
</feature>
<name>A0A8X6IBW0_NEPPI</name>
<sequence>DKHELERQSSKKRIYAPNNVKRNEKQTKLARKSGEIDSPRNKTQKSAGKLGGINQRRAKKSPREEAERPERRNRSPGREKQEREQRIRGADPYRGIKVAMDQEAPRRGIKMAMDQEAPFKGGRRNDAEKWNDRIRI</sequence>
<evidence type="ECO:0000313" key="3">
    <source>
        <dbReference type="Proteomes" id="UP000887013"/>
    </source>
</evidence>
<protein>
    <submittedName>
        <fullName evidence="2">Uncharacterized protein</fullName>
    </submittedName>
</protein>